<protein>
    <recommendedName>
        <fullName evidence="3">Conjugal transfer protein</fullName>
    </recommendedName>
</protein>
<evidence type="ECO:0000313" key="1">
    <source>
        <dbReference type="EMBL" id="KJQ61134.1"/>
    </source>
</evidence>
<dbReference type="AlphaFoldDB" id="A0A0F2CTB5"/>
<organism evidence="1 2">
    <name type="scientific">Streptococcus oralis subsp. oralis</name>
    <dbReference type="NCBI Taxonomy" id="1891914"/>
    <lineage>
        <taxon>Bacteria</taxon>
        <taxon>Bacillati</taxon>
        <taxon>Bacillota</taxon>
        <taxon>Bacilli</taxon>
        <taxon>Lactobacillales</taxon>
        <taxon>Streptococcaceae</taxon>
        <taxon>Streptococcus</taxon>
    </lineage>
</organism>
<dbReference type="PATRIC" id="fig|28037.209.peg.1811"/>
<sequence length="185" mass="21917">MLKKIYQADFFLLPDKEFWHFYILLRKGKEFYYECAGKCNEKEPNSKGLYSYEHACFTLEGQVLTNNQKMRPSLIAYIQQTIKQNQEQFRKEIEMATKTTFTRQVEQVANELGESLKKKDYKDSWTKAGELNSLLKKEEAKTLAPQLLEQLQYELKGYYFINSEMEKLNKRFYAKGTKLIELAQA</sequence>
<evidence type="ECO:0000313" key="2">
    <source>
        <dbReference type="Proteomes" id="UP000033657"/>
    </source>
</evidence>
<evidence type="ECO:0008006" key="3">
    <source>
        <dbReference type="Google" id="ProtNLM"/>
    </source>
</evidence>
<accession>A0A0F2CTB5</accession>
<name>A0A0F2CTB5_STROR</name>
<dbReference type="OrthoDB" id="2227480at2"/>
<dbReference type="Proteomes" id="UP000033657">
    <property type="component" value="Unassembled WGS sequence"/>
</dbReference>
<dbReference type="RefSeq" id="WP_045593948.1">
    <property type="nucleotide sequence ID" value="NZ_JYGM01000010.1"/>
</dbReference>
<comment type="caution">
    <text evidence="1">The sequence shown here is derived from an EMBL/GenBank/DDBJ whole genome shotgun (WGS) entry which is preliminary data.</text>
</comment>
<proteinExistence type="predicted"/>
<gene>
    <name evidence="1" type="ORF">TZ87_01841</name>
</gene>
<reference evidence="1 2" key="1">
    <citation type="submission" date="2015-02" db="EMBL/GenBank/DDBJ databases">
        <title>Evolution of amylase-binding proteins of oral streptococcal species.</title>
        <authorList>
            <person name="Haase E.M."/>
        </authorList>
    </citation>
    <scope>NUCLEOTIDE SEQUENCE [LARGE SCALE GENOMIC DNA]</scope>
    <source>
        <strain evidence="1 2">COL85/1862</strain>
    </source>
</reference>
<dbReference type="EMBL" id="JYGM01000010">
    <property type="protein sequence ID" value="KJQ61134.1"/>
    <property type="molecule type" value="Genomic_DNA"/>
</dbReference>